<evidence type="ECO:0000256" key="2">
    <source>
        <dbReference type="ARBA" id="ARBA00006706"/>
    </source>
</evidence>
<dbReference type="CDD" id="cd00685">
    <property type="entry name" value="Trans_IPPS_HT"/>
    <property type="match status" value="1"/>
</dbReference>
<dbReference type="GO" id="GO:0008299">
    <property type="term" value="P:isoprenoid biosynthetic process"/>
    <property type="evidence" value="ECO:0007669"/>
    <property type="project" value="InterPro"/>
</dbReference>
<dbReference type="GO" id="GO:0046872">
    <property type="term" value="F:metal ion binding"/>
    <property type="evidence" value="ECO:0007669"/>
    <property type="project" value="UniProtKB-KW"/>
</dbReference>
<dbReference type="EMBL" id="CP039393">
    <property type="protein sequence ID" value="QCD35138.1"/>
    <property type="molecule type" value="Genomic_DNA"/>
</dbReference>
<protein>
    <submittedName>
        <fullName evidence="7">Polyprenyl synthetase family protein</fullName>
    </submittedName>
</protein>
<dbReference type="InterPro" id="IPR008949">
    <property type="entry name" value="Isoprenoid_synthase_dom_sf"/>
</dbReference>
<dbReference type="OrthoDB" id="9805316at2"/>
<reference evidence="7 8" key="1">
    <citation type="submission" date="2019-02" db="EMBL/GenBank/DDBJ databases">
        <title>Isolation and identification of novel species under the genus Muribaculum.</title>
        <authorList>
            <person name="Miyake S."/>
            <person name="Ding Y."/>
            <person name="Low A."/>
            <person name="Soh M."/>
            <person name="Seedorf H."/>
        </authorList>
    </citation>
    <scope>NUCLEOTIDE SEQUENCE [LARGE SCALE GENOMIC DNA]</scope>
    <source>
        <strain evidence="7 8">TLL-A4</strain>
    </source>
</reference>
<evidence type="ECO:0000256" key="4">
    <source>
        <dbReference type="ARBA" id="ARBA00022723"/>
    </source>
</evidence>
<dbReference type="RefSeq" id="WP_136409944.1">
    <property type="nucleotide sequence ID" value="NZ_CANQMU010000004.1"/>
</dbReference>
<gene>
    <name evidence="7" type="ORF">E7746_04190</name>
</gene>
<dbReference type="SFLD" id="SFLDG01017">
    <property type="entry name" value="Polyprenyl_Transferase_Like"/>
    <property type="match status" value="1"/>
</dbReference>
<dbReference type="Gene3D" id="1.10.600.10">
    <property type="entry name" value="Farnesyl Diphosphate Synthase"/>
    <property type="match status" value="1"/>
</dbReference>
<dbReference type="AlphaFoldDB" id="A0A4P7VNX7"/>
<dbReference type="PANTHER" id="PTHR12001:SF85">
    <property type="entry name" value="SHORT CHAIN ISOPRENYL DIPHOSPHATE SYNTHASE"/>
    <property type="match status" value="1"/>
</dbReference>
<keyword evidence="5" id="KW-0460">Magnesium</keyword>
<dbReference type="PANTHER" id="PTHR12001">
    <property type="entry name" value="GERANYLGERANYL PYROPHOSPHATE SYNTHASE"/>
    <property type="match status" value="1"/>
</dbReference>
<keyword evidence="3 6" id="KW-0808">Transferase</keyword>
<dbReference type="KEGG" id="mgod:E7746_04190"/>
<evidence type="ECO:0000256" key="3">
    <source>
        <dbReference type="ARBA" id="ARBA00022679"/>
    </source>
</evidence>
<evidence type="ECO:0000313" key="7">
    <source>
        <dbReference type="EMBL" id="QCD35138.1"/>
    </source>
</evidence>
<sequence>MRTSAEYIDSINRLIAGIPYPEEPHGLYEPIAYTLDCGGKRLRPILLLASCDAVGGNMDGAVNQALGIEMFHNFTLLHDDVMDRADKRRGKPTVHCKWNEATAILSGDAMLTMASQLVGSGCNDKLSEVLDLFHGTAMEIYEGQQYDMGFESRDDVTVAEYIEMIRLKTSVLLGCACRLGALMGGADIEVQEALYRYGISLGLAFQLQDDWLDTYGDPEVFGKNIGGDIMNDKKTFLLITAINKSDAARHEELLSMLGSRSADKVERVKAIYDALNVGDECRELIERYAADAVSELDKAGLDGDAREFFVNIAKASLTRRS</sequence>
<organism evidence="7 8">
    <name type="scientific">Muribaculum gordoncarteri</name>
    <dbReference type="NCBI Taxonomy" id="2530390"/>
    <lineage>
        <taxon>Bacteria</taxon>
        <taxon>Pseudomonadati</taxon>
        <taxon>Bacteroidota</taxon>
        <taxon>Bacteroidia</taxon>
        <taxon>Bacteroidales</taxon>
        <taxon>Muribaculaceae</taxon>
        <taxon>Muribaculum</taxon>
    </lineage>
</organism>
<evidence type="ECO:0000256" key="6">
    <source>
        <dbReference type="RuleBase" id="RU004466"/>
    </source>
</evidence>
<dbReference type="GO" id="GO:0004659">
    <property type="term" value="F:prenyltransferase activity"/>
    <property type="evidence" value="ECO:0007669"/>
    <property type="project" value="InterPro"/>
</dbReference>
<comment type="similarity">
    <text evidence="2 6">Belongs to the FPP/GGPP synthase family.</text>
</comment>
<dbReference type="SUPFAM" id="SSF48576">
    <property type="entry name" value="Terpenoid synthases"/>
    <property type="match status" value="1"/>
</dbReference>
<accession>A0A4P7VNX7</accession>
<name>A0A4P7VNX7_9BACT</name>
<dbReference type="PROSITE" id="PS00723">
    <property type="entry name" value="POLYPRENYL_SYNTHASE_1"/>
    <property type="match status" value="1"/>
</dbReference>
<comment type="cofactor">
    <cofactor evidence="1">
        <name>Mg(2+)</name>
        <dbReference type="ChEBI" id="CHEBI:18420"/>
    </cofactor>
</comment>
<evidence type="ECO:0000313" key="8">
    <source>
        <dbReference type="Proteomes" id="UP000297031"/>
    </source>
</evidence>
<dbReference type="Pfam" id="PF00348">
    <property type="entry name" value="polyprenyl_synt"/>
    <property type="match status" value="1"/>
</dbReference>
<dbReference type="Proteomes" id="UP000297031">
    <property type="component" value="Chromosome"/>
</dbReference>
<proteinExistence type="inferred from homology"/>
<dbReference type="SFLD" id="SFLDS00005">
    <property type="entry name" value="Isoprenoid_Synthase_Type_I"/>
    <property type="match status" value="1"/>
</dbReference>
<keyword evidence="4" id="KW-0479">Metal-binding</keyword>
<evidence type="ECO:0000256" key="5">
    <source>
        <dbReference type="ARBA" id="ARBA00022842"/>
    </source>
</evidence>
<dbReference type="InterPro" id="IPR000092">
    <property type="entry name" value="Polyprenyl_synt"/>
</dbReference>
<keyword evidence="8" id="KW-1185">Reference proteome</keyword>
<evidence type="ECO:0000256" key="1">
    <source>
        <dbReference type="ARBA" id="ARBA00001946"/>
    </source>
</evidence>
<dbReference type="InterPro" id="IPR033749">
    <property type="entry name" value="Polyprenyl_synt_CS"/>
</dbReference>